<dbReference type="Proteomes" id="UP000239415">
    <property type="component" value="Unassembled WGS sequence"/>
</dbReference>
<evidence type="ECO:0000313" key="2">
    <source>
        <dbReference type="EMBL" id="PRX17375.1"/>
    </source>
</evidence>
<dbReference type="SUPFAM" id="SSF81301">
    <property type="entry name" value="Nucleotidyltransferase"/>
    <property type="match status" value="1"/>
</dbReference>
<gene>
    <name evidence="2" type="ORF">CLV67_116151</name>
</gene>
<dbReference type="GO" id="GO:0016740">
    <property type="term" value="F:transferase activity"/>
    <property type="evidence" value="ECO:0007669"/>
    <property type="project" value="UniProtKB-KW"/>
</dbReference>
<dbReference type="Pfam" id="PF21418">
    <property type="entry name" value="LinB-like_C"/>
    <property type="match status" value="1"/>
</dbReference>
<keyword evidence="3" id="KW-1185">Reference proteome</keyword>
<comment type="caution">
    <text evidence="2">The sequence shown here is derived from an EMBL/GenBank/DDBJ whole genome shotgun (WGS) entry which is preliminary data.</text>
</comment>
<protein>
    <submittedName>
        <fullName evidence="2">Lincosamide nucleotidyltransferase</fullName>
    </submittedName>
</protein>
<evidence type="ECO:0000313" key="3">
    <source>
        <dbReference type="Proteomes" id="UP000239415"/>
    </source>
</evidence>
<proteinExistence type="predicted"/>
<feature type="domain" description="Lincosamide nucleotidyltransferase-like C-terminal" evidence="1">
    <location>
        <begin position="136"/>
        <end position="232"/>
    </location>
</feature>
<reference evidence="2 3" key="1">
    <citation type="submission" date="2018-03" db="EMBL/GenBank/DDBJ databases">
        <title>Genomic Encyclopedia of Archaeal and Bacterial Type Strains, Phase II (KMG-II): from individual species to whole genera.</title>
        <authorList>
            <person name="Goeker M."/>
        </authorList>
    </citation>
    <scope>NUCLEOTIDE SEQUENCE [LARGE SCALE GENOMIC DNA]</scope>
    <source>
        <strain evidence="2 3">DSM 43146</strain>
    </source>
</reference>
<accession>A0A2T0K3G3</accession>
<dbReference type="Gene3D" id="3.30.460.10">
    <property type="entry name" value="Beta Polymerase, domain 2"/>
    <property type="match status" value="1"/>
</dbReference>
<dbReference type="InterPro" id="IPR048495">
    <property type="entry name" value="LinB-like_C"/>
</dbReference>
<organism evidence="2 3">
    <name type="scientific">Actinoplanes italicus</name>
    <dbReference type="NCBI Taxonomy" id="113567"/>
    <lineage>
        <taxon>Bacteria</taxon>
        <taxon>Bacillati</taxon>
        <taxon>Actinomycetota</taxon>
        <taxon>Actinomycetes</taxon>
        <taxon>Micromonosporales</taxon>
        <taxon>Micromonosporaceae</taxon>
        <taxon>Actinoplanes</taxon>
    </lineage>
</organism>
<dbReference type="OrthoDB" id="65410at2"/>
<evidence type="ECO:0000259" key="1">
    <source>
        <dbReference type="Pfam" id="PF21418"/>
    </source>
</evidence>
<dbReference type="InterPro" id="IPR043519">
    <property type="entry name" value="NT_sf"/>
</dbReference>
<name>A0A2T0K3G3_9ACTN</name>
<keyword evidence="2" id="KW-0808">Transferase</keyword>
<dbReference type="RefSeq" id="WP_106325520.1">
    <property type="nucleotide sequence ID" value="NZ_BOMO01000182.1"/>
</dbReference>
<dbReference type="AlphaFoldDB" id="A0A2T0K3G3"/>
<dbReference type="EMBL" id="PVMZ01000016">
    <property type="protein sequence ID" value="PRX17375.1"/>
    <property type="molecule type" value="Genomic_DNA"/>
</dbReference>
<sequence length="264" mass="29100">MLPQQHLIERVGSLCRADERLVAALTYGSFAQGEGDAYSDIEFWLFHGDRAVDPHTWISGVGDVRHVVVNEFGAHVAFFPGPVRGEFHFAPATAIETVRTWPARGADTDRMIVLDRTGGLRRALDSLPRHTRVPGTAEEIDEVCGRFVNWLLLAHHVSRRGELMRALDALTHAQRHLLWMARLVSGSTRRWLTPSRAAESDLPPFLVAAVHEATATADAASIDRAVAAAWTHGRAWWIQLADRSGRPVPAGLFADIDACVPMTP</sequence>
<dbReference type="Gene3D" id="1.20.120.330">
    <property type="entry name" value="Nucleotidyltransferases domain 2"/>
    <property type="match status" value="1"/>
</dbReference>